<evidence type="ECO:0000256" key="2">
    <source>
        <dbReference type="SAM" id="SignalP"/>
    </source>
</evidence>
<name>A0A516H089_9PROT</name>
<dbReference type="AlphaFoldDB" id="A0A516H089"/>
<dbReference type="InterPro" id="IPR024370">
    <property type="entry name" value="PBP_domain"/>
</dbReference>
<protein>
    <recommendedName>
        <fullName evidence="3">PBP domain-containing protein</fullName>
    </recommendedName>
</protein>
<dbReference type="SUPFAM" id="SSF53850">
    <property type="entry name" value="Periplasmic binding protein-like II"/>
    <property type="match status" value="1"/>
</dbReference>
<evidence type="ECO:0000256" key="1">
    <source>
        <dbReference type="ARBA" id="ARBA00022729"/>
    </source>
</evidence>
<dbReference type="Proteomes" id="UP000317496">
    <property type="component" value="Chromosome"/>
</dbReference>
<sequence length="273" mass="28626">MICIPSLRFCLFLLLLPLLMGAPAYAADIIRVGGTGMGLALMRIVGTQVEREHPAIQTQVLPSLGTTGGLKALAAGAIEVAIATRKATPEENAAGIRTAACMTTALIFATSRSQNFNLTREELPALYSASDPRWPDGQPLKVILRSRTGSENPYLVKAIPALEPAFAAAFRRSGIPVGATDQENAEFAQKTAGSLAITTLLQVRTEKLNLTPLALDGVVPSPQSIADGSYSLPLPVCLLVRENATPATRLVASYITTPAGQAVTRANGAEPSP</sequence>
<gene>
    <name evidence="4" type="ORF">FNB15_07880</name>
</gene>
<dbReference type="PANTHER" id="PTHR30570:SF1">
    <property type="entry name" value="PHOSPHATE-BINDING PROTEIN PSTS"/>
    <property type="match status" value="1"/>
</dbReference>
<proteinExistence type="predicted"/>
<dbReference type="OrthoDB" id="5506472at2"/>
<evidence type="ECO:0000259" key="3">
    <source>
        <dbReference type="Pfam" id="PF12849"/>
    </source>
</evidence>
<feature type="chain" id="PRO_5022092349" description="PBP domain-containing protein" evidence="2">
    <location>
        <begin position="27"/>
        <end position="273"/>
    </location>
</feature>
<dbReference type="Pfam" id="PF12849">
    <property type="entry name" value="PBP_like_2"/>
    <property type="match status" value="1"/>
</dbReference>
<keyword evidence="1 2" id="KW-0732">Signal</keyword>
<feature type="domain" description="PBP" evidence="3">
    <location>
        <begin position="26"/>
        <end position="257"/>
    </location>
</feature>
<keyword evidence="5" id="KW-1185">Reference proteome</keyword>
<feature type="signal peptide" evidence="2">
    <location>
        <begin position="1"/>
        <end position="26"/>
    </location>
</feature>
<dbReference type="InterPro" id="IPR050811">
    <property type="entry name" value="Phosphate_ABC_transporter"/>
</dbReference>
<dbReference type="EMBL" id="CP041636">
    <property type="protein sequence ID" value="QDO97191.1"/>
    <property type="molecule type" value="Genomic_DNA"/>
</dbReference>
<dbReference type="PANTHER" id="PTHR30570">
    <property type="entry name" value="PERIPLASMIC PHOSPHATE BINDING COMPONENT OF PHOSPHATE ABC TRANSPORTER"/>
    <property type="match status" value="1"/>
</dbReference>
<dbReference type="Gene3D" id="3.40.190.10">
    <property type="entry name" value="Periplasmic binding protein-like II"/>
    <property type="match status" value="2"/>
</dbReference>
<reference evidence="4 5" key="1">
    <citation type="submission" date="2019-07" db="EMBL/GenBank/DDBJ databases">
        <title>Genome sequencing for Ferrovibrio sp. K5.</title>
        <authorList>
            <person name="Park S.-J."/>
        </authorList>
    </citation>
    <scope>NUCLEOTIDE SEQUENCE [LARGE SCALE GENOMIC DNA]</scope>
    <source>
        <strain evidence="4 5">K5</strain>
    </source>
</reference>
<accession>A0A516H089</accession>
<evidence type="ECO:0000313" key="4">
    <source>
        <dbReference type="EMBL" id="QDO97191.1"/>
    </source>
</evidence>
<evidence type="ECO:0000313" key="5">
    <source>
        <dbReference type="Proteomes" id="UP000317496"/>
    </source>
</evidence>
<dbReference type="KEGG" id="fer:FNB15_07880"/>
<organism evidence="4 5">
    <name type="scientific">Ferrovibrio terrae</name>
    <dbReference type="NCBI Taxonomy" id="2594003"/>
    <lineage>
        <taxon>Bacteria</taxon>
        <taxon>Pseudomonadati</taxon>
        <taxon>Pseudomonadota</taxon>
        <taxon>Alphaproteobacteria</taxon>
        <taxon>Rhodospirillales</taxon>
        <taxon>Rhodospirillaceae</taxon>
        <taxon>Ferrovibrio</taxon>
    </lineage>
</organism>